<dbReference type="SUPFAM" id="SSF55797">
    <property type="entry name" value="PR-1-like"/>
    <property type="match status" value="1"/>
</dbReference>
<dbReference type="Proteomes" id="UP001146120">
    <property type="component" value="Unassembled WGS sequence"/>
</dbReference>
<dbReference type="Gene3D" id="3.40.33.10">
    <property type="entry name" value="CAP"/>
    <property type="match status" value="1"/>
</dbReference>
<dbReference type="Pfam" id="PF01170">
    <property type="entry name" value="UPF0020"/>
    <property type="match status" value="1"/>
</dbReference>
<dbReference type="EMBL" id="DAKRPA010000254">
    <property type="protein sequence ID" value="DAZ94382.1"/>
    <property type="molecule type" value="Genomic_DNA"/>
</dbReference>
<reference evidence="4" key="1">
    <citation type="submission" date="2022-11" db="EMBL/GenBank/DDBJ databases">
        <authorList>
            <person name="Morgan W.R."/>
            <person name="Tartar A."/>
        </authorList>
    </citation>
    <scope>NUCLEOTIDE SEQUENCE</scope>
    <source>
        <strain evidence="4">ARSEF 373</strain>
    </source>
</reference>
<feature type="compositionally biased region" description="Polar residues" evidence="1">
    <location>
        <begin position="528"/>
        <end position="539"/>
    </location>
</feature>
<evidence type="ECO:0000256" key="1">
    <source>
        <dbReference type="SAM" id="MobiDB-lite"/>
    </source>
</evidence>
<dbReference type="InterPro" id="IPR000241">
    <property type="entry name" value="RlmKL-like_Mtase"/>
</dbReference>
<dbReference type="InterPro" id="IPR029063">
    <property type="entry name" value="SAM-dependent_MTases_sf"/>
</dbReference>
<feature type="region of interest" description="Disordered" evidence="1">
    <location>
        <begin position="668"/>
        <end position="689"/>
    </location>
</feature>
<feature type="signal peptide" evidence="2">
    <location>
        <begin position="1"/>
        <end position="24"/>
    </location>
</feature>
<evidence type="ECO:0000256" key="2">
    <source>
        <dbReference type="SAM" id="SignalP"/>
    </source>
</evidence>
<evidence type="ECO:0000313" key="5">
    <source>
        <dbReference type="Proteomes" id="UP001146120"/>
    </source>
</evidence>
<comment type="caution">
    <text evidence="4">The sequence shown here is derived from an EMBL/GenBank/DDBJ whole genome shotgun (WGS) entry which is preliminary data.</text>
</comment>
<gene>
    <name evidence="4" type="ORF">N0F65_001116</name>
</gene>
<dbReference type="InterPro" id="IPR014044">
    <property type="entry name" value="CAP_dom"/>
</dbReference>
<dbReference type="SMART" id="SM00198">
    <property type="entry name" value="SCP"/>
    <property type="match status" value="1"/>
</dbReference>
<feature type="compositionally biased region" description="Pro residues" evidence="1">
    <location>
        <begin position="1072"/>
        <end position="1083"/>
    </location>
</feature>
<dbReference type="SUPFAM" id="SSF143437">
    <property type="entry name" value="THUMP domain-like"/>
    <property type="match status" value="1"/>
</dbReference>
<dbReference type="GO" id="GO:0016423">
    <property type="term" value="F:tRNA (guanine) methyltransferase activity"/>
    <property type="evidence" value="ECO:0007669"/>
    <property type="project" value="TreeGrafter"/>
</dbReference>
<dbReference type="SUPFAM" id="SSF53335">
    <property type="entry name" value="S-adenosyl-L-methionine-dependent methyltransferases"/>
    <property type="match status" value="1"/>
</dbReference>
<dbReference type="Gene3D" id="3.30.2130.30">
    <property type="match status" value="1"/>
</dbReference>
<sequence length="1372" mass="147545">MTSPTYLLLVLGGLEFLAVEEIRAKLQVEYLEVCSIQEDPKYPHIKVLQGEAAVGRILLRTTSSPEEIKQLQSVQSVLGFLVKSDAIHAEGAEGPVQIAKMVCEADWAPALALWKAHVPKVRDHNAPTFRASCVRDGRHTFKSVDIAGEVGAEVINKYGWQVNLTQFDLEVVCIVFNHHLIAGIALGDPTKTSFRSSRLANEDRTFMTSTKYVSTLRPSTTYMLYQLAKCEPGDVVLDSMCGIGTIPIWSAYFANNNIIALGGEIDDLPVRSAGENAQSVPYNVNVCQWDSTRLPLRPSTVDKVILDMPFGHRCGNHRINNKIYPRIMKELHRVLRPGGRAVLLAMSKKLLVNSIQHVLFQNVATYDVNIGGLGASSYASQAARWKTGFKATSASAGSRHHSDLEGTLVRELCSAVGSSSFPPRDVLQKLTRHLPSLDHAYVCELLDAKLDDRLWQVQAKALSVLSTIFKSNGSGYYKDYYSDKIYLFDELVHSRKEMLRARAEKVVAVLQQHQQARPPVASAPPMLSTEQQPEPSPQYLKTSPIISHQAGGYYDQQGAPMAVTAPTVQTLEGPLPVTASPIVVAPSPAGATGGSAFNFLNPQSSPATEPSRPVLIHTERLPSAEPPQHEAPASAFSFLAGGAAQPVASTPAHADVFSSLPAPTPTLGPLFSNPALPPAEKPTSDPIHDAFEGLSIEDDESDPLAYVEKSPLVIEPAVPAVEQLDRSAPVQEVIFDTEVLPGPMGLVLDRSINDMAVIERFIPLPNGQRGLLELHPAICPGCALISINSIHVENKGLEEVGPILASLASSRKVLRFKKLIHNGRTVNPSTYTVPYVPPPKEESEPEIKTKDEEEEETKEVAPSSEHDGHNPATLPDLPPVDHHGMANLTPNLPPNPVMAMDHSAQPMLPPPAAPAVSYASAAIQPPSPSAVTSVHMEQLMECYRDLQKCEHDADDFAHRMAMNETIPGLRNHLAQLHGNIERIQTQGIDTVILGPNPPPNHEEVKQFRSALVRHAESLSRRIHDMIKASDMVGSSGGVSAFAFVSSGASEPSSFQSDLPEPSAFNFVGGPGPAAPPAPAPAPAPASASGFSFMTSPPSPMAPAAALPSVFAGLSMKEGEQPPSAPPTTANSAFSFLSTAPSSVAPASEAISSPTSFSFLRGAAPPSPRSDGEPAAAAPSAFSFMSGYSLLLAQVHANAHGNGEAPRTYGSDGKPNVHNSGVCSNAYTPEIRDYIVEAHSKARGSLVPTGEAANMRQLEWNEDLAISASDLVEKCQFEHYTEDYAYGQNLMYGGKTLDKATVDGWMKAWVEDEICDADRTGGGMMQLNHASAVLWADTFMVGCASKMCPNGYLTACNYFNPGNWQGKKAYPML</sequence>
<dbReference type="CDD" id="cd02440">
    <property type="entry name" value="AdoMet_MTases"/>
    <property type="match status" value="1"/>
</dbReference>
<feature type="domain" description="SCP" evidence="3">
    <location>
        <begin position="1229"/>
        <end position="1365"/>
    </location>
</feature>
<feature type="region of interest" description="Disordered" evidence="1">
    <location>
        <begin position="1050"/>
        <end position="1087"/>
    </location>
</feature>
<name>A0AAV2YII7_9STRA</name>
<feature type="compositionally biased region" description="Basic and acidic residues" evidence="1">
    <location>
        <begin position="839"/>
        <end position="851"/>
    </location>
</feature>
<reference evidence="4" key="2">
    <citation type="journal article" date="2023" name="Microbiol Resour">
        <title>Decontamination and Annotation of the Draft Genome Sequence of the Oomycete Lagenidium giganteum ARSEF 373.</title>
        <authorList>
            <person name="Morgan W.R."/>
            <person name="Tartar A."/>
        </authorList>
    </citation>
    <scope>NUCLEOTIDE SEQUENCE</scope>
    <source>
        <strain evidence="4">ARSEF 373</strain>
    </source>
</reference>
<keyword evidence="2" id="KW-0732">Signal</keyword>
<dbReference type="GO" id="GO:0030488">
    <property type="term" value="P:tRNA methylation"/>
    <property type="evidence" value="ECO:0007669"/>
    <property type="project" value="TreeGrafter"/>
</dbReference>
<dbReference type="Gene3D" id="3.40.50.150">
    <property type="entry name" value="Vaccinia Virus protein VP39"/>
    <property type="match status" value="1"/>
</dbReference>
<evidence type="ECO:0000259" key="3">
    <source>
        <dbReference type="SMART" id="SM00198"/>
    </source>
</evidence>
<proteinExistence type="predicted"/>
<keyword evidence="5" id="KW-1185">Reference proteome</keyword>
<organism evidence="4 5">
    <name type="scientific">Lagenidium giganteum</name>
    <dbReference type="NCBI Taxonomy" id="4803"/>
    <lineage>
        <taxon>Eukaryota</taxon>
        <taxon>Sar</taxon>
        <taxon>Stramenopiles</taxon>
        <taxon>Oomycota</taxon>
        <taxon>Peronosporomycetes</taxon>
        <taxon>Pythiales</taxon>
        <taxon>Pythiaceae</taxon>
    </lineage>
</organism>
<dbReference type="PANTHER" id="PTHR14911">
    <property type="entry name" value="THUMP DOMAIN-CONTAINING"/>
    <property type="match status" value="1"/>
</dbReference>
<protein>
    <recommendedName>
        <fullName evidence="3">SCP domain-containing protein</fullName>
    </recommendedName>
</protein>
<dbReference type="CDD" id="cd11715">
    <property type="entry name" value="THUMP_AdoMetMT"/>
    <property type="match status" value="1"/>
</dbReference>
<feature type="region of interest" description="Disordered" evidence="1">
    <location>
        <begin position="828"/>
        <end position="893"/>
    </location>
</feature>
<dbReference type="InterPro" id="IPR035940">
    <property type="entry name" value="CAP_sf"/>
</dbReference>
<evidence type="ECO:0000313" key="4">
    <source>
        <dbReference type="EMBL" id="DAZ94382.1"/>
    </source>
</evidence>
<dbReference type="Pfam" id="PF00188">
    <property type="entry name" value="CAP"/>
    <property type="match status" value="1"/>
</dbReference>
<feature type="region of interest" description="Disordered" evidence="1">
    <location>
        <begin position="516"/>
        <end position="539"/>
    </location>
</feature>
<accession>A0AAV2YII7</accession>
<dbReference type="PANTHER" id="PTHR14911:SF13">
    <property type="entry name" value="TRNA (GUANINE(6)-N2)-METHYLTRANSFERASE THUMP3"/>
    <property type="match status" value="1"/>
</dbReference>
<dbReference type="CDD" id="cd05380">
    <property type="entry name" value="CAP_euk"/>
    <property type="match status" value="1"/>
</dbReference>
<dbReference type="FunFam" id="3.40.50.150:FF:000073">
    <property type="entry name" value="THUMP domain containing 3"/>
    <property type="match status" value="1"/>
</dbReference>
<dbReference type="GO" id="GO:0043527">
    <property type="term" value="C:tRNA methyltransferase complex"/>
    <property type="evidence" value="ECO:0007669"/>
    <property type="project" value="UniProtKB-ARBA"/>
</dbReference>
<feature type="chain" id="PRO_5043584700" description="SCP domain-containing protein" evidence="2">
    <location>
        <begin position="25"/>
        <end position="1372"/>
    </location>
</feature>